<accession>A0A383AT05</accession>
<organism evidence="1">
    <name type="scientific">marine metagenome</name>
    <dbReference type="NCBI Taxonomy" id="408172"/>
    <lineage>
        <taxon>unclassified sequences</taxon>
        <taxon>metagenomes</taxon>
        <taxon>ecological metagenomes</taxon>
    </lineage>
</organism>
<proteinExistence type="predicted"/>
<feature type="non-terminal residue" evidence="1">
    <location>
        <position position="1"/>
    </location>
</feature>
<protein>
    <submittedName>
        <fullName evidence="1">Uncharacterized protein</fullName>
    </submittedName>
</protein>
<gene>
    <name evidence="1" type="ORF">METZ01_LOCUS463524</name>
</gene>
<dbReference type="EMBL" id="UINC01194537">
    <property type="protein sequence ID" value="SVE10670.1"/>
    <property type="molecule type" value="Genomic_DNA"/>
</dbReference>
<name>A0A383AT05_9ZZZZ</name>
<dbReference type="Gene3D" id="3.40.50.2300">
    <property type="match status" value="2"/>
</dbReference>
<sequence>AFGNQADMHDLAPETIISSPLMYWDPSIKQMIELWYNNKVNGTAYNAPADKPVFFLMKDGGSAVAPLYQFEKTLPKATLDKFNETKTKIINGSLQVELKLKSLKSD</sequence>
<reference evidence="1" key="1">
    <citation type="submission" date="2018-05" db="EMBL/GenBank/DDBJ databases">
        <authorList>
            <person name="Lanie J.A."/>
            <person name="Ng W.-L."/>
            <person name="Kazmierczak K.M."/>
            <person name="Andrzejewski T.M."/>
            <person name="Davidsen T.M."/>
            <person name="Wayne K.J."/>
            <person name="Tettelin H."/>
            <person name="Glass J.I."/>
            <person name="Rusch D."/>
            <person name="Podicherti R."/>
            <person name="Tsui H.-C.T."/>
            <person name="Winkler M.E."/>
        </authorList>
    </citation>
    <scope>NUCLEOTIDE SEQUENCE</scope>
</reference>
<dbReference type="AlphaFoldDB" id="A0A383AT05"/>
<evidence type="ECO:0000313" key="1">
    <source>
        <dbReference type="EMBL" id="SVE10670.1"/>
    </source>
</evidence>